<dbReference type="InterPro" id="IPR050498">
    <property type="entry name" value="Ycf3"/>
</dbReference>
<evidence type="ECO:0000256" key="3">
    <source>
        <dbReference type="PROSITE-ProRule" id="PRU00339"/>
    </source>
</evidence>
<feature type="coiled-coil region" evidence="4">
    <location>
        <begin position="261"/>
        <end position="288"/>
    </location>
</feature>
<keyword evidence="4" id="KW-0175">Coiled coil</keyword>
<dbReference type="EMBL" id="CP002345">
    <property type="protein sequence ID" value="ADQ79631.1"/>
    <property type="molecule type" value="Genomic_DNA"/>
</dbReference>
<keyword evidence="1" id="KW-0677">Repeat</keyword>
<organism evidence="5 6">
    <name type="scientific">Paludibacter propionicigenes (strain DSM 17365 / JCM 13257 / WB4)</name>
    <dbReference type="NCBI Taxonomy" id="694427"/>
    <lineage>
        <taxon>Bacteria</taxon>
        <taxon>Pseudomonadati</taxon>
        <taxon>Bacteroidota</taxon>
        <taxon>Bacteroidia</taxon>
        <taxon>Bacteroidales</taxon>
        <taxon>Paludibacteraceae</taxon>
        <taxon>Paludibacter</taxon>
    </lineage>
</organism>
<evidence type="ECO:0000256" key="2">
    <source>
        <dbReference type="ARBA" id="ARBA00022803"/>
    </source>
</evidence>
<dbReference type="Pfam" id="PF11185">
    <property type="entry name" value="DUF2971"/>
    <property type="match status" value="1"/>
</dbReference>
<feature type="repeat" description="TPR" evidence="3">
    <location>
        <begin position="202"/>
        <end position="235"/>
    </location>
</feature>
<proteinExistence type="predicted"/>
<dbReference type="KEGG" id="ppn:Palpr_1485"/>
<gene>
    <name evidence="5" type="ordered locus">Palpr_1485</name>
</gene>
<dbReference type="PANTHER" id="PTHR44858:SF1">
    <property type="entry name" value="UDP-N-ACETYLGLUCOSAMINE--PEPTIDE N-ACETYLGLUCOSAMINYLTRANSFERASE SPINDLY-RELATED"/>
    <property type="match status" value="1"/>
</dbReference>
<dbReference type="STRING" id="694427.Palpr_1485"/>
<dbReference type="InterPro" id="IPR011990">
    <property type="entry name" value="TPR-like_helical_dom_sf"/>
</dbReference>
<dbReference type="Gene3D" id="1.25.40.10">
    <property type="entry name" value="Tetratricopeptide repeat domain"/>
    <property type="match status" value="3"/>
</dbReference>
<evidence type="ECO:0000256" key="1">
    <source>
        <dbReference type="ARBA" id="ARBA00022737"/>
    </source>
</evidence>
<feature type="repeat" description="TPR" evidence="3">
    <location>
        <begin position="134"/>
        <end position="167"/>
    </location>
</feature>
<keyword evidence="6" id="KW-1185">Reference proteome</keyword>
<dbReference type="GO" id="GO:0009279">
    <property type="term" value="C:cell outer membrane"/>
    <property type="evidence" value="ECO:0007669"/>
    <property type="project" value="TreeGrafter"/>
</dbReference>
<accession>E4T4I7</accession>
<evidence type="ECO:0000256" key="4">
    <source>
        <dbReference type="SAM" id="Coils"/>
    </source>
</evidence>
<dbReference type="Pfam" id="PF13414">
    <property type="entry name" value="TPR_11"/>
    <property type="match status" value="3"/>
</dbReference>
<feature type="repeat" description="TPR" evidence="3">
    <location>
        <begin position="168"/>
        <end position="201"/>
    </location>
</feature>
<dbReference type="PROSITE" id="PS50005">
    <property type="entry name" value="TPR"/>
    <property type="match status" value="6"/>
</dbReference>
<feature type="repeat" description="TPR" evidence="3">
    <location>
        <begin position="32"/>
        <end position="65"/>
    </location>
</feature>
<sequence>MGCLGIFERKNKDLQKAFLLAEKSISIDPYNSFGYLQRGGAYFQEDQFEKAFEDASKAIELNSNNAYAYNLRARVFVKRGENEKAEVEFKKAIDLDPNYVNAYNARGVFFTDLKQCEKAIEDFDKAVELKPNSAYIYNNRGIAWTKLDEDEKAMVDYNRTLELDSNYVFTYNNRGNLWLKLGEIDKALKDYNKAIELDSNFANAYRNRGILYFKIGNYDNAIENFQKAISLDEGFKFLEDKIKLAQEKINEQRQFNESNVEEEDKVEKSKLENEIENIIESIRDAAKSKVKMVAHYTKLSVADIYVKEINVKMHYSNAIYMNDPMEGKVFFDYLDNEEITKAYVSGEKRTETSVYLGSFLPAEENEGEVSHEDELVMWRTYGKDENGKEASGCNVVISSDFFKLNSSLEEKSISMSDNEEELLNVVYIKKLKSSKEITNDNKDKIEPAIAQLKDKLLELIQLRNKYQKKDDFYREIENSIFKRLSTISYLFKSADYNYEHEVRVITYIPRNSDNIKFREVNESNLPRKQFYIESYNDILPYIKKIYLGPKVEHYQRWSLYLDYEIRQRVKEGMTNVNPSNIEIIKSECKFQ</sequence>
<dbReference type="HOGENOM" id="CLU_014263_0_0_10"/>
<reference evidence="5 6" key="2">
    <citation type="journal article" date="2011" name="Stand. Genomic Sci.">
        <title>Complete genome sequence of Paludibacter propionicigenes type strain (WB4).</title>
        <authorList>
            <person name="Gronow S."/>
            <person name="Munk C."/>
            <person name="Lapidus A."/>
            <person name="Nolan M."/>
            <person name="Lucas S."/>
            <person name="Hammon N."/>
            <person name="Deshpande S."/>
            <person name="Cheng J.F."/>
            <person name="Tapia R."/>
            <person name="Han C."/>
            <person name="Goodwin L."/>
            <person name="Pitluck S."/>
            <person name="Liolios K."/>
            <person name="Ivanova N."/>
            <person name="Mavromatis K."/>
            <person name="Mikhailova N."/>
            <person name="Pati A."/>
            <person name="Chen A."/>
            <person name="Palaniappan K."/>
            <person name="Land M."/>
            <person name="Hauser L."/>
            <person name="Chang Y.J."/>
            <person name="Jeffries C.D."/>
            <person name="Brambilla E."/>
            <person name="Rohde M."/>
            <person name="Goker M."/>
            <person name="Detter J.C."/>
            <person name="Woyke T."/>
            <person name="Bristow J."/>
            <person name="Eisen J.A."/>
            <person name="Markowitz V."/>
            <person name="Hugenholtz P."/>
            <person name="Kyrpides N.C."/>
            <person name="Klenk H.P."/>
        </authorList>
    </citation>
    <scope>NUCLEOTIDE SEQUENCE [LARGE SCALE GENOMIC DNA]</scope>
    <source>
        <strain evidence="6">DSM 17365 / JCM 13257 / WB4</strain>
    </source>
</reference>
<dbReference type="PROSITE" id="PS50293">
    <property type="entry name" value="TPR_REGION"/>
    <property type="match status" value="3"/>
</dbReference>
<evidence type="ECO:0000313" key="5">
    <source>
        <dbReference type="EMBL" id="ADQ79631.1"/>
    </source>
</evidence>
<name>E4T4I7_PALPW</name>
<feature type="repeat" description="TPR" evidence="3">
    <location>
        <begin position="100"/>
        <end position="133"/>
    </location>
</feature>
<dbReference type="Proteomes" id="UP000008718">
    <property type="component" value="Chromosome"/>
</dbReference>
<dbReference type="Pfam" id="PF13181">
    <property type="entry name" value="TPR_8"/>
    <property type="match status" value="1"/>
</dbReference>
<dbReference type="AlphaFoldDB" id="E4T4I7"/>
<dbReference type="SUPFAM" id="SSF81901">
    <property type="entry name" value="HCP-like"/>
    <property type="match status" value="1"/>
</dbReference>
<dbReference type="PANTHER" id="PTHR44858">
    <property type="entry name" value="TETRATRICOPEPTIDE REPEAT PROTEIN 6"/>
    <property type="match status" value="1"/>
</dbReference>
<dbReference type="eggNOG" id="COG0457">
    <property type="taxonomic scope" value="Bacteria"/>
</dbReference>
<dbReference type="InterPro" id="IPR019734">
    <property type="entry name" value="TPR_rpt"/>
</dbReference>
<protein>
    <submittedName>
        <fullName evidence="5">Tetratricopeptide TPR_1 repeat-containing protein</fullName>
    </submittedName>
</protein>
<reference key="1">
    <citation type="submission" date="2010-11" db="EMBL/GenBank/DDBJ databases">
        <title>The complete genome of Paludibacter propionicigenes DSM 17365.</title>
        <authorList>
            <consortium name="US DOE Joint Genome Institute (JGI-PGF)"/>
            <person name="Lucas S."/>
            <person name="Copeland A."/>
            <person name="Lapidus A."/>
            <person name="Bruce D."/>
            <person name="Goodwin L."/>
            <person name="Pitluck S."/>
            <person name="Kyrpides N."/>
            <person name="Mavromatis K."/>
            <person name="Ivanova N."/>
            <person name="Munk A.C."/>
            <person name="Brettin T."/>
            <person name="Detter J.C."/>
            <person name="Han C."/>
            <person name="Tapia R."/>
            <person name="Land M."/>
            <person name="Hauser L."/>
            <person name="Markowitz V."/>
            <person name="Cheng J.-F."/>
            <person name="Hugenholtz P."/>
            <person name="Woyke T."/>
            <person name="Wu D."/>
            <person name="Gronow S."/>
            <person name="Wellnitz S."/>
            <person name="Brambilla E."/>
            <person name="Klenk H.-P."/>
            <person name="Eisen J.A."/>
        </authorList>
    </citation>
    <scope>NUCLEOTIDE SEQUENCE</scope>
    <source>
        <strain>WB4</strain>
    </source>
</reference>
<keyword evidence="2 3" id="KW-0802">TPR repeat</keyword>
<dbReference type="InterPro" id="IPR021352">
    <property type="entry name" value="DUF2971"/>
</dbReference>
<evidence type="ECO:0000313" key="6">
    <source>
        <dbReference type="Proteomes" id="UP000008718"/>
    </source>
</evidence>
<dbReference type="GO" id="GO:0046813">
    <property type="term" value="P:receptor-mediated virion attachment to host cell"/>
    <property type="evidence" value="ECO:0007669"/>
    <property type="project" value="TreeGrafter"/>
</dbReference>
<dbReference type="SMART" id="SM00028">
    <property type="entry name" value="TPR"/>
    <property type="match status" value="6"/>
</dbReference>
<feature type="repeat" description="TPR" evidence="3">
    <location>
        <begin position="66"/>
        <end position="99"/>
    </location>
</feature>